<evidence type="ECO:0000256" key="9">
    <source>
        <dbReference type="ARBA" id="ARBA00023303"/>
    </source>
</evidence>
<feature type="domain" description="CBS" evidence="12">
    <location>
        <begin position="464"/>
        <end position="522"/>
    </location>
</feature>
<keyword evidence="10" id="KW-0129">CBS domain</keyword>
<feature type="transmembrane region" description="Helical" evidence="11">
    <location>
        <begin position="154"/>
        <end position="181"/>
    </location>
</feature>
<gene>
    <name evidence="13" type="ORF">C8N47_111121</name>
</gene>
<evidence type="ECO:0000256" key="1">
    <source>
        <dbReference type="ARBA" id="ARBA00004141"/>
    </source>
</evidence>
<dbReference type="InterPro" id="IPR050368">
    <property type="entry name" value="ClC-type_chloride_channel"/>
</dbReference>
<protein>
    <submittedName>
        <fullName evidence="13">CIC family chloride channel protein</fullName>
    </submittedName>
</protein>
<feature type="transmembrane region" description="Helical" evidence="11">
    <location>
        <begin position="378"/>
        <end position="399"/>
    </location>
</feature>
<comment type="subcellular location">
    <subcellularLocation>
        <location evidence="1">Membrane</location>
        <topology evidence="1">Multi-pass membrane protein</topology>
    </subcellularLocation>
</comment>
<dbReference type="InterPro" id="IPR001807">
    <property type="entry name" value="ClC"/>
</dbReference>
<keyword evidence="14" id="KW-1185">Reference proteome</keyword>
<feature type="transmembrane region" description="Helical" evidence="11">
    <location>
        <begin position="110"/>
        <end position="134"/>
    </location>
</feature>
<evidence type="ECO:0000256" key="7">
    <source>
        <dbReference type="ARBA" id="ARBA00023173"/>
    </source>
</evidence>
<feature type="transmembrane region" description="Helical" evidence="11">
    <location>
        <begin position="318"/>
        <end position="340"/>
    </location>
</feature>
<evidence type="ECO:0000256" key="10">
    <source>
        <dbReference type="PROSITE-ProRule" id="PRU00703"/>
    </source>
</evidence>
<dbReference type="SUPFAM" id="SSF81340">
    <property type="entry name" value="Clc chloride channel"/>
    <property type="match status" value="1"/>
</dbReference>
<comment type="caution">
    <text evidence="13">The sequence shown here is derived from an EMBL/GenBank/DDBJ whole genome shotgun (WGS) entry which is preliminary data.</text>
</comment>
<organism evidence="13 14">
    <name type="scientific">Mangrovibacterium marinum</name>
    <dbReference type="NCBI Taxonomy" id="1639118"/>
    <lineage>
        <taxon>Bacteria</taxon>
        <taxon>Pseudomonadati</taxon>
        <taxon>Bacteroidota</taxon>
        <taxon>Bacteroidia</taxon>
        <taxon>Marinilabiliales</taxon>
        <taxon>Prolixibacteraceae</taxon>
        <taxon>Mangrovibacterium</taxon>
    </lineage>
</organism>
<evidence type="ECO:0000313" key="14">
    <source>
        <dbReference type="Proteomes" id="UP000243525"/>
    </source>
</evidence>
<reference evidence="13 14" key="1">
    <citation type="submission" date="2018-04" db="EMBL/GenBank/DDBJ databases">
        <title>Genomic Encyclopedia of Archaeal and Bacterial Type Strains, Phase II (KMG-II): from individual species to whole genera.</title>
        <authorList>
            <person name="Goeker M."/>
        </authorList>
    </citation>
    <scope>NUCLEOTIDE SEQUENCE [LARGE SCALE GENOMIC DNA]</scope>
    <source>
        <strain evidence="13 14">DSM 28823</strain>
    </source>
</reference>
<dbReference type="RefSeq" id="WP_107822808.1">
    <property type="nucleotide sequence ID" value="NZ_OY782574.1"/>
</dbReference>
<feature type="transmembrane region" description="Helical" evidence="11">
    <location>
        <begin position="352"/>
        <end position="372"/>
    </location>
</feature>
<feature type="transmembrane region" description="Helical" evidence="11">
    <location>
        <begin position="21"/>
        <end position="40"/>
    </location>
</feature>
<keyword evidence="4 11" id="KW-1133">Transmembrane helix</keyword>
<feature type="transmembrane region" description="Helical" evidence="11">
    <location>
        <begin position="268"/>
        <end position="286"/>
    </location>
</feature>
<dbReference type="PROSITE" id="PS51371">
    <property type="entry name" value="CBS"/>
    <property type="match status" value="1"/>
</dbReference>
<sequence>MNELKTRLLAMFNRMNDSKKVYWLSFVIGIVCGTAALLLKNLIHLIGESLVGNLKESDESYLFLALPLIGIAITVLIVKLLIKDDLGHGVSKVLGAISLNKGKLKSHHTFSSMITSSFTIGFGGSVGAEAPVVLTGSAIGSNLARFFKLNHSQTMLMLGCGATGAIAGIFKAPLAGIVFTLEVLMLDLTMASLLPLLISGITAAVLAYYFMGEEVLFKFHLINSFEADNIPFYLILGVFSGFISLYFTRMTMYMEQQFKRFKKPLYKVLIGGLLLGLCIFLFPPLWGEGYSGINKIFNGLGPDLLDNSLFFSLKGNPWFLVSFLLLLLVVKVIAMTATTAGGGVGGIFAPSLFVGAIGGYFVASFFNVAFGLNLPVDNFALAGMGSLMAGVMHAPLLGIFLTAEITGGYQLFFPLIISAIASYVTIMGFEPYSIYTKSLASKGELVTHHKDKAVLHFMAVRELIETDFAVVPEDSTLGDLTRIIAKSKRNLFPVVDDLGLMKGMVKMDDIREIIFNHELYDKVYVKDLMYMPEHFISPRDTMLKVAEKFESSGRFNLAVLDNGKYLGFISRARVFSNYRNFVRTLSHD</sequence>
<keyword evidence="3 11" id="KW-0812">Transmembrane</keyword>
<dbReference type="InterPro" id="IPR046342">
    <property type="entry name" value="CBS_dom_sf"/>
</dbReference>
<evidence type="ECO:0000259" key="12">
    <source>
        <dbReference type="PROSITE" id="PS51371"/>
    </source>
</evidence>
<feature type="transmembrane region" description="Helical" evidence="11">
    <location>
        <begin position="230"/>
        <end position="247"/>
    </location>
</feature>
<keyword evidence="7" id="KW-0869">Chloride channel</keyword>
<dbReference type="InterPro" id="IPR000644">
    <property type="entry name" value="CBS_dom"/>
</dbReference>
<evidence type="ECO:0000313" key="13">
    <source>
        <dbReference type="EMBL" id="PTN08081.1"/>
    </source>
</evidence>
<evidence type="ECO:0000256" key="4">
    <source>
        <dbReference type="ARBA" id="ARBA00022989"/>
    </source>
</evidence>
<dbReference type="PANTHER" id="PTHR43427:SF6">
    <property type="entry name" value="CHLORIDE CHANNEL PROTEIN CLC-E"/>
    <property type="match status" value="1"/>
</dbReference>
<feature type="transmembrane region" description="Helical" evidence="11">
    <location>
        <begin position="411"/>
        <end position="429"/>
    </location>
</feature>
<evidence type="ECO:0000256" key="2">
    <source>
        <dbReference type="ARBA" id="ARBA00022448"/>
    </source>
</evidence>
<keyword evidence="8" id="KW-0868">Chloride</keyword>
<keyword evidence="6 11" id="KW-0472">Membrane</keyword>
<dbReference type="GO" id="GO:0034707">
    <property type="term" value="C:chloride channel complex"/>
    <property type="evidence" value="ECO:0007669"/>
    <property type="project" value="UniProtKB-KW"/>
</dbReference>
<evidence type="ECO:0000256" key="11">
    <source>
        <dbReference type="SAM" id="Phobius"/>
    </source>
</evidence>
<dbReference type="OrthoDB" id="9812438at2"/>
<keyword evidence="2" id="KW-0813">Transport</keyword>
<name>A0A2T5C0G6_9BACT</name>
<dbReference type="PRINTS" id="PR00762">
    <property type="entry name" value="CLCHANNEL"/>
</dbReference>
<evidence type="ECO:0000256" key="3">
    <source>
        <dbReference type="ARBA" id="ARBA00022692"/>
    </source>
</evidence>
<dbReference type="Pfam" id="PF00571">
    <property type="entry name" value="CBS"/>
    <property type="match status" value="2"/>
</dbReference>
<keyword evidence="5" id="KW-0406">Ion transport</keyword>
<dbReference type="Gene3D" id="1.10.3080.10">
    <property type="entry name" value="Clc chloride channel"/>
    <property type="match status" value="1"/>
</dbReference>
<keyword evidence="9" id="KW-0407">Ion channel</keyword>
<evidence type="ECO:0000256" key="6">
    <source>
        <dbReference type="ARBA" id="ARBA00023136"/>
    </source>
</evidence>
<dbReference type="CDD" id="cd00400">
    <property type="entry name" value="Voltage_gated_ClC"/>
    <property type="match status" value="1"/>
</dbReference>
<feature type="transmembrane region" description="Helical" evidence="11">
    <location>
        <begin position="60"/>
        <end position="82"/>
    </location>
</feature>
<dbReference type="Pfam" id="PF00654">
    <property type="entry name" value="Voltage_CLC"/>
    <property type="match status" value="1"/>
</dbReference>
<dbReference type="AlphaFoldDB" id="A0A2T5C0G6"/>
<dbReference type="GO" id="GO:0005254">
    <property type="term" value="F:chloride channel activity"/>
    <property type="evidence" value="ECO:0007669"/>
    <property type="project" value="UniProtKB-KW"/>
</dbReference>
<evidence type="ECO:0000256" key="8">
    <source>
        <dbReference type="ARBA" id="ARBA00023214"/>
    </source>
</evidence>
<dbReference type="PANTHER" id="PTHR43427">
    <property type="entry name" value="CHLORIDE CHANNEL PROTEIN CLC-E"/>
    <property type="match status" value="1"/>
</dbReference>
<dbReference type="SUPFAM" id="SSF54631">
    <property type="entry name" value="CBS-domain pair"/>
    <property type="match status" value="1"/>
</dbReference>
<dbReference type="Gene3D" id="3.10.580.10">
    <property type="entry name" value="CBS-domain"/>
    <property type="match status" value="1"/>
</dbReference>
<proteinExistence type="predicted"/>
<accession>A0A2T5C0G6</accession>
<evidence type="ECO:0000256" key="5">
    <source>
        <dbReference type="ARBA" id="ARBA00023065"/>
    </source>
</evidence>
<feature type="transmembrane region" description="Helical" evidence="11">
    <location>
        <begin position="193"/>
        <end position="210"/>
    </location>
</feature>
<dbReference type="InterPro" id="IPR014743">
    <property type="entry name" value="Cl-channel_core"/>
</dbReference>
<dbReference type="EMBL" id="QAAD01000011">
    <property type="protein sequence ID" value="PTN08081.1"/>
    <property type="molecule type" value="Genomic_DNA"/>
</dbReference>
<dbReference type="Proteomes" id="UP000243525">
    <property type="component" value="Unassembled WGS sequence"/>
</dbReference>